<dbReference type="Pfam" id="PF00001">
    <property type="entry name" value="7tm_1"/>
    <property type="match status" value="1"/>
</dbReference>
<evidence type="ECO:0000256" key="6">
    <source>
        <dbReference type="SAM" id="Phobius"/>
    </source>
</evidence>
<feature type="compositionally biased region" description="Polar residues" evidence="5">
    <location>
        <begin position="335"/>
        <end position="365"/>
    </location>
</feature>
<feature type="transmembrane region" description="Helical" evidence="6">
    <location>
        <begin position="423"/>
        <end position="439"/>
    </location>
</feature>
<reference evidence="8" key="2">
    <citation type="submission" date="2023-04" db="EMBL/GenBank/DDBJ databases">
        <authorList>
            <person name="Bu L."/>
            <person name="Lu L."/>
            <person name="Laidemitt M.R."/>
            <person name="Zhang S.M."/>
            <person name="Mutuku M."/>
            <person name="Mkoji G."/>
            <person name="Steinauer M."/>
            <person name="Loker E.S."/>
        </authorList>
    </citation>
    <scope>NUCLEOTIDE SEQUENCE</scope>
    <source>
        <strain evidence="8">KasaAsao</strain>
        <tissue evidence="8">Whole Snail</tissue>
    </source>
</reference>
<name>A0AAD8F3I0_BIOPF</name>
<keyword evidence="3 6" id="KW-1133">Transmembrane helix</keyword>
<evidence type="ECO:0000256" key="3">
    <source>
        <dbReference type="ARBA" id="ARBA00022989"/>
    </source>
</evidence>
<dbReference type="Proteomes" id="UP001233172">
    <property type="component" value="Unassembled WGS sequence"/>
</dbReference>
<feature type="region of interest" description="Disordered" evidence="5">
    <location>
        <begin position="325"/>
        <end position="365"/>
    </location>
</feature>
<dbReference type="InterPro" id="IPR000276">
    <property type="entry name" value="GPCR_Rhodpsn"/>
</dbReference>
<feature type="transmembrane region" description="Helical" evidence="6">
    <location>
        <begin position="112"/>
        <end position="140"/>
    </location>
</feature>
<dbReference type="InterPro" id="IPR017452">
    <property type="entry name" value="GPCR_Rhodpsn_7TM"/>
</dbReference>
<dbReference type="PANTHER" id="PTHR46641:SF2">
    <property type="entry name" value="FMRFAMIDE RECEPTOR"/>
    <property type="match status" value="1"/>
</dbReference>
<feature type="domain" description="G-protein coupled receptors family 1 profile" evidence="7">
    <location>
        <begin position="52"/>
        <end position="436"/>
    </location>
</feature>
<keyword evidence="9" id="KW-1185">Reference proteome</keyword>
<reference evidence="8" key="1">
    <citation type="journal article" date="2023" name="PLoS Negl. Trop. Dis.">
        <title>A genome sequence for Biomphalaria pfeifferi, the major vector snail for the human-infecting parasite Schistosoma mansoni.</title>
        <authorList>
            <person name="Bu L."/>
            <person name="Lu L."/>
            <person name="Laidemitt M.R."/>
            <person name="Zhang S.M."/>
            <person name="Mutuku M."/>
            <person name="Mkoji G."/>
            <person name="Steinauer M."/>
            <person name="Loker E.S."/>
        </authorList>
    </citation>
    <scope>NUCLEOTIDE SEQUENCE</scope>
    <source>
        <strain evidence="8">KasaAsao</strain>
    </source>
</reference>
<keyword evidence="4 6" id="KW-0472">Membrane</keyword>
<comment type="caution">
    <text evidence="8">The sequence shown here is derived from an EMBL/GenBank/DDBJ whole genome shotgun (WGS) entry which is preliminary data.</text>
</comment>
<dbReference type="InterPro" id="IPR052954">
    <property type="entry name" value="GPCR-Ligand_Int"/>
</dbReference>
<dbReference type="Gene3D" id="1.20.1070.10">
    <property type="entry name" value="Rhodopsin 7-helix transmembrane proteins"/>
    <property type="match status" value="2"/>
</dbReference>
<feature type="transmembrane region" description="Helical" evidence="6">
    <location>
        <begin position="161"/>
        <end position="181"/>
    </location>
</feature>
<protein>
    <submittedName>
        <fullName evidence="8">G-protein coupled receptor</fullName>
    </submittedName>
</protein>
<dbReference type="PRINTS" id="PR00237">
    <property type="entry name" value="GPCRRHODOPSN"/>
</dbReference>
<comment type="subcellular location">
    <subcellularLocation>
        <location evidence="1">Membrane</location>
    </subcellularLocation>
</comment>
<evidence type="ECO:0000256" key="2">
    <source>
        <dbReference type="ARBA" id="ARBA00022692"/>
    </source>
</evidence>
<accession>A0AAD8F3I0</accession>
<feature type="transmembrane region" description="Helical" evidence="6">
    <location>
        <begin position="383"/>
        <end position="403"/>
    </location>
</feature>
<dbReference type="SUPFAM" id="SSF81321">
    <property type="entry name" value="Family A G protein-coupled receptor-like"/>
    <property type="match status" value="1"/>
</dbReference>
<organism evidence="8 9">
    <name type="scientific">Biomphalaria pfeifferi</name>
    <name type="common">Bloodfluke planorb</name>
    <name type="synonym">Freshwater snail</name>
    <dbReference type="NCBI Taxonomy" id="112525"/>
    <lineage>
        <taxon>Eukaryota</taxon>
        <taxon>Metazoa</taxon>
        <taxon>Spiralia</taxon>
        <taxon>Lophotrochozoa</taxon>
        <taxon>Mollusca</taxon>
        <taxon>Gastropoda</taxon>
        <taxon>Heterobranchia</taxon>
        <taxon>Euthyneura</taxon>
        <taxon>Panpulmonata</taxon>
        <taxon>Hygrophila</taxon>
        <taxon>Lymnaeoidea</taxon>
        <taxon>Planorbidae</taxon>
        <taxon>Biomphalaria</taxon>
    </lineage>
</organism>
<sequence>MDIYQNSTVCETTVESFFPLPYGHDADPLWRCYEMTMANIVTPITSFVGIVGNTVNMIVLSKGNWNKSSTCLIFSLAVADTMYLLGANNVPMFLYSQGDIYGFKYTEANATWAYYCYLAQVAVEITGKIASMFLPCLISLDRLIAVCLPLRYSTISTPRRVNVSISVTYMFSFAVFMLYALKFSFILTPSPVDNSTLVGLIIQSSFLCNHYFIYSSATSIISTVYGPASVAFTLLVCIAVGVRVYLQSQKRKSLFGKRIDARELAERLTGNLARFTCFTCFKKDRLNDHLNEENEMSSSTSESVIHTTKKVISSDAKNTVKEPEIPELNVKSLGEETSPSRPSSQHNVLTISNSSRSSQNVVMKSPQHSNKLRMKSWKTTRTLLSVCIVYCLANTINYLVLLYFHTQHVKNRMAILVETSRKLVLVLNSACNFLFYVGLNRNFRQIFRNL</sequence>
<dbReference type="PANTHER" id="PTHR46641">
    <property type="entry name" value="FMRFAMIDE RECEPTOR-RELATED"/>
    <property type="match status" value="1"/>
</dbReference>
<dbReference type="EMBL" id="JASAOG010000134">
    <property type="protein sequence ID" value="KAK0048709.1"/>
    <property type="molecule type" value="Genomic_DNA"/>
</dbReference>
<dbReference type="PROSITE" id="PS50262">
    <property type="entry name" value="G_PROTEIN_RECEP_F1_2"/>
    <property type="match status" value="1"/>
</dbReference>
<dbReference type="AlphaFoldDB" id="A0AAD8F3I0"/>
<evidence type="ECO:0000256" key="5">
    <source>
        <dbReference type="SAM" id="MobiDB-lite"/>
    </source>
</evidence>
<dbReference type="SMART" id="SM01381">
    <property type="entry name" value="7TM_GPCR_Srsx"/>
    <property type="match status" value="1"/>
</dbReference>
<gene>
    <name evidence="8" type="ORF">Bpfe_021818</name>
</gene>
<keyword evidence="2 6" id="KW-0812">Transmembrane</keyword>
<evidence type="ECO:0000256" key="1">
    <source>
        <dbReference type="ARBA" id="ARBA00004370"/>
    </source>
</evidence>
<evidence type="ECO:0000256" key="4">
    <source>
        <dbReference type="ARBA" id="ARBA00023136"/>
    </source>
</evidence>
<evidence type="ECO:0000313" key="9">
    <source>
        <dbReference type="Proteomes" id="UP001233172"/>
    </source>
</evidence>
<evidence type="ECO:0000259" key="7">
    <source>
        <dbReference type="PROSITE" id="PS50262"/>
    </source>
</evidence>
<dbReference type="GO" id="GO:0004930">
    <property type="term" value="F:G protein-coupled receptor activity"/>
    <property type="evidence" value="ECO:0007669"/>
    <property type="project" value="InterPro"/>
</dbReference>
<proteinExistence type="predicted"/>
<feature type="transmembrane region" description="Helical" evidence="6">
    <location>
        <begin position="224"/>
        <end position="246"/>
    </location>
</feature>
<dbReference type="GO" id="GO:0016020">
    <property type="term" value="C:membrane"/>
    <property type="evidence" value="ECO:0007669"/>
    <property type="project" value="UniProtKB-SubCell"/>
</dbReference>
<keyword evidence="8" id="KW-0675">Receptor</keyword>
<feature type="transmembrane region" description="Helical" evidence="6">
    <location>
        <begin position="40"/>
        <end position="60"/>
    </location>
</feature>
<evidence type="ECO:0000313" key="8">
    <source>
        <dbReference type="EMBL" id="KAK0048709.1"/>
    </source>
</evidence>
<feature type="transmembrane region" description="Helical" evidence="6">
    <location>
        <begin position="72"/>
        <end position="92"/>
    </location>
</feature>